<evidence type="ECO:0000313" key="2">
    <source>
        <dbReference type="Proteomes" id="UP000694580"/>
    </source>
</evidence>
<accession>A0AAY4BKA6</accession>
<dbReference type="Proteomes" id="UP000694580">
    <property type="component" value="Chromosome 6"/>
</dbReference>
<keyword evidence="2" id="KW-1185">Reference proteome</keyword>
<dbReference type="AlphaFoldDB" id="A0AAY4BKA6"/>
<dbReference type="Ensembl" id="ENSDCDT00010021813.1">
    <property type="protein sequence ID" value="ENSDCDP00010020491.1"/>
    <property type="gene ID" value="ENSDCDG00010009393.1"/>
</dbReference>
<name>A0AAY4BKA6_9TELE</name>
<reference evidence="1 2" key="1">
    <citation type="submission" date="2020-06" db="EMBL/GenBank/DDBJ databases">
        <authorList>
            <consortium name="Wellcome Sanger Institute Data Sharing"/>
        </authorList>
    </citation>
    <scope>NUCLEOTIDE SEQUENCE [LARGE SCALE GENOMIC DNA]</scope>
</reference>
<organism evidence="1 2">
    <name type="scientific">Denticeps clupeoides</name>
    <name type="common">denticle herring</name>
    <dbReference type="NCBI Taxonomy" id="299321"/>
    <lineage>
        <taxon>Eukaryota</taxon>
        <taxon>Metazoa</taxon>
        <taxon>Chordata</taxon>
        <taxon>Craniata</taxon>
        <taxon>Vertebrata</taxon>
        <taxon>Euteleostomi</taxon>
        <taxon>Actinopterygii</taxon>
        <taxon>Neopterygii</taxon>
        <taxon>Teleostei</taxon>
        <taxon>Clupei</taxon>
        <taxon>Clupeiformes</taxon>
        <taxon>Denticipitoidei</taxon>
        <taxon>Denticipitidae</taxon>
        <taxon>Denticeps</taxon>
    </lineage>
</organism>
<sequence length="89" mass="9549">QSFWCAARKGVCVCVYGSFIFGPLSLGECICFGTKKVMRTQGTDGDCQVTDVMPPLRKNSHYCPSSSWLSSMHAAVGHGGGRAKEEGDD</sequence>
<evidence type="ECO:0000313" key="1">
    <source>
        <dbReference type="Ensembl" id="ENSDCDP00010020491.1"/>
    </source>
</evidence>
<reference evidence="1" key="3">
    <citation type="submission" date="2025-09" db="UniProtKB">
        <authorList>
            <consortium name="Ensembl"/>
        </authorList>
    </citation>
    <scope>IDENTIFICATION</scope>
</reference>
<reference evidence="1" key="2">
    <citation type="submission" date="2025-08" db="UniProtKB">
        <authorList>
            <consortium name="Ensembl"/>
        </authorList>
    </citation>
    <scope>IDENTIFICATION</scope>
</reference>
<protein>
    <submittedName>
        <fullName evidence="1">Uncharacterized protein</fullName>
    </submittedName>
</protein>
<proteinExistence type="predicted"/>